<proteinExistence type="inferred from homology"/>
<dbReference type="GO" id="GO:0005829">
    <property type="term" value="C:cytosol"/>
    <property type="evidence" value="ECO:0007669"/>
    <property type="project" value="TreeGrafter"/>
</dbReference>
<dbReference type="Gene3D" id="1.10.150.20">
    <property type="entry name" value="5' to 3' exonuclease, C-terminal subdomain"/>
    <property type="match status" value="2"/>
</dbReference>
<dbReference type="InterPro" id="IPR041663">
    <property type="entry name" value="DisA/LigA_HHH"/>
</dbReference>
<dbReference type="InterPro" id="IPR010994">
    <property type="entry name" value="RuvA_2-like"/>
</dbReference>
<keyword evidence="10" id="KW-0464">Manganese</keyword>
<dbReference type="EMBL" id="JFDO01000026">
    <property type="protein sequence ID" value="KEZ18210.1"/>
    <property type="molecule type" value="Genomic_DNA"/>
</dbReference>
<feature type="domain" description="BRCT" evidence="11">
    <location>
        <begin position="588"/>
        <end position="668"/>
    </location>
</feature>
<dbReference type="CDD" id="cd17748">
    <property type="entry name" value="BRCT_DNA_ligase_like"/>
    <property type="match status" value="1"/>
</dbReference>
<comment type="cofactor">
    <cofactor evidence="10">
        <name>Mg(2+)</name>
        <dbReference type="ChEBI" id="CHEBI:18420"/>
    </cofactor>
    <cofactor evidence="10">
        <name>Mn(2+)</name>
        <dbReference type="ChEBI" id="CHEBI:29035"/>
    </cofactor>
</comment>
<evidence type="ECO:0000256" key="6">
    <source>
        <dbReference type="ARBA" id="ARBA00022842"/>
    </source>
</evidence>
<comment type="catalytic activity">
    <reaction evidence="9 10">
        <text>NAD(+) + (deoxyribonucleotide)n-3'-hydroxyl + 5'-phospho-(deoxyribonucleotide)m = (deoxyribonucleotide)n+m + AMP + beta-nicotinamide D-nucleotide.</text>
        <dbReference type="EC" id="6.5.1.2"/>
    </reaction>
</comment>
<evidence type="ECO:0000256" key="4">
    <source>
        <dbReference type="ARBA" id="ARBA00022763"/>
    </source>
</evidence>
<feature type="binding site" evidence="10">
    <location>
        <position position="310"/>
    </location>
    <ligand>
        <name>NAD(+)</name>
        <dbReference type="ChEBI" id="CHEBI:57540"/>
    </ligand>
</feature>
<dbReference type="InterPro" id="IPR001679">
    <property type="entry name" value="DNA_ligase"/>
</dbReference>
<dbReference type="Gene3D" id="3.30.470.30">
    <property type="entry name" value="DNA ligase/mRNA capping enzyme"/>
    <property type="match status" value="1"/>
</dbReference>
<dbReference type="SMART" id="SM00532">
    <property type="entry name" value="LIGANc"/>
    <property type="match status" value="1"/>
</dbReference>
<dbReference type="Pfam" id="PF00533">
    <property type="entry name" value="BRCT"/>
    <property type="match status" value="1"/>
</dbReference>
<dbReference type="Pfam" id="PF03119">
    <property type="entry name" value="DNA_ligase_ZBD"/>
    <property type="match status" value="1"/>
</dbReference>
<protein>
    <recommendedName>
        <fullName evidence="10">DNA ligase</fullName>
        <ecNumber evidence="10">6.5.1.2</ecNumber>
    </recommendedName>
    <alternativeName>
        <fullName evidence="10">Polydeoxyribonucleotide synthase [NAD(+)]</fullName>
    </alternativeName>
</protein>
<dbReference type="SUPFAM" id="SSF52113">
    <property type="entry name" value="BRCT domain"/>
    <property type="match status" value="1"/>
</dbReference>
<dbReference type="GO" id="GO:0046872">
    <property type="term" value="F:metal ion binding"/>
    <property type="evidence" value="ECO:0007669"/>
    <property type="project" value="UniProtKB-KW"/>
</dbReference>
<dbReference type="InterPro" id="IPR036420">
    <property type="entry name" value="BRCT_dom_sf"/>
</dbReference>
<keyword evidence="7 10" id="KW-0520">NAD</keyword>
<dbReference type="PANTHER" id="PTHR23389">
    <property type="entry name" value="CHROMOSOME TRANSMISSION FIDELITY FACTOR 18"/>
    <property type="match status" value="1"/>
</dbReference>
<feature type="binding site" evidence="10">
    <location>
        <position position="286"/>
    </location>
    <ligand>
        <name>NAD(+)</name>
        <dbReference type="ChEBI" id="CHEBI:57540"/>
    </ligand>
</feature>
<dbReference type="HAMAP" id="MF_01588">
    <property type="entry name" value="DNA_ligase_A"/>
    <property type="match status" value="1"/>
</dbReference>
<dbReference type="PROSITE" id="PS01055">
    <property type="entry name" value="DNA_LIGASE_N1"/>
    <property type="match status" value="1"/>
</dbReference>
<dbReference type="SUPFAM" id="SSF50249">
    <property type="entry name" value="Nucleic acid-binding proteins"/>
    <property type="match status" value="1"/>
</dbReference>
<evidence type="ECO:0000313" key="12">
    <source>
        <dbReference type="EMBL" id="KEZ18210.1"/>
    </source>
</evidence>
<feature type="active site" description="N6-AMP-lysine intermediate" evidence="10">
    <location>
        <position position="116"/>
    </location>
</feature>
<dbReference type="SMART" id="SM00292">
    <property type="entry name" value="BRCT"/>
    <property type="match status" value="1"/>
</dbReference>
<gene>
    <name evidence="10 12" type="primary">ligA</name>
    <name evidence="12" type="ORF">MCAPa_6670</name>
</gene>
<dbReference type="InterPro" id="IPR018239">
    <property type="entry name" value="DNA_ligase_AS"/>
</dbReference>
<dbReference type="RefSeq" id="WP_036432236.1">
    <property type="nucleotide sequence ID" value="NZ_JFDO01000026.1"/>
</dbReference>
<comment type="function">
    <text evidence="10">DNA ligase that catalyzes the formation of phosphodiester linkages between 5'-phosphoryl and 3'-hydroxyl groups in double-stranded DNA using NAD as a coenzyme and as the energy source for the reaction. It is essential for DNA replication and repair of damaged DNA.</text>
</comment>
<feature type="binding site" evidence="10">
    <location>
        <position position="137"/>
    </location>
    <ligand>
        <name>NAD(+)</name>
        <dbReference type="ChEBI" id="CHEBI:57540"/>
    </ligand>
</feature>
<dbReference type="InterPro" id="IPR004149">
    <property type="entry name" value="Znf_DNAligase_C4"/>
</dbReference>
<reference evidence="12 13" key="1">
    <citation type="submission" date="2014-02" db="EMBL/GenBank/DDBJ databases">
        <title>Genome sequence of Mycoplasma capricolum subsp. capricolum strain 14232.</title>
        <authorList>
            <person name="Sirand-Pugnet P."/>
            <person name="Breton M."/>
            <person name="Dordet-Frisoni E."/>
            <person name="Baranowski E."/>
            <person name="Barre A."/>
            <person name="Couture C."/>
            <person name="Dupuy V."/>
            <person name="Gaurivaud P."/>
            <person name="Jacob D."/>
            <person name="Lemaitre C."/>
            <person name="Manso-Silvan L."/>
            <person name="Nikolski M."/>
            <person name="Nouvel L.-X."/>
            <person name="Poumarat F."/>
            <person name="Tardy F."/>
            <person name="Thebault P."/>
            <person name="Theil S."/>
            <person name="Citti C."/>
            <person name="Thiaucourt F."/>
            <person name="Blanchard A."/>
        </authorList>
    </citation>
    <scope>NUCLEOTIDE SEQUENCE [LARGE SCALE GENOMIC DNA]</scope>
    <source>
        <strain evidence="12 13">14232</strain>
    </source>
</reference>
<keyword evidence="4 10" id="KW-0227">DNA damage</keyword>
<feature type="binding site" evidence="10">
    <location>
        <position position="114"/>
    </location>
    <ligand>
        <name>NAD(+)</name>
        <dbReference type="ChEBI" id="CHEBI:57540"/>
    </ligand>
</feature>
<dbReference type="FunFam" id="3.30.470.30:FF:000001">
    <property type="entry name" value="DNA ligase"/>
    <property type="match status" value="1"/>
</dbReference>
<dbReference type="PANTHER" id="PTHR23389:SF9">
    <property type="entry name" value="DNA LIGASE"/>
    <property type="match status" value="1"/>
</dbReference>
<dbReference type="NCBIfam" id="NF005932">
    <property type="entry name" value="PRK07956.1"/>
    <property type="match status" value="1"/>
</dbReference>
<dbReference type="Proteomes" id="UP000028533">
    <property type="component" value="Unassembled WGS sequence"/>
</dbReference>
<evidence type="ECO:0000256" key="8">
    <source>
        <dbReference type="ARBA" id="ARBA00023204"/>
    </source>
</evidence>
<dbReference type="InterPro" id="IPR012340">
    <property type="entry name" value="NA-bd_OB-fold"/>
</dbReference>
<name>A0A084EJR8_MYCCA</name>
<dbReference type="GO" id="GO:0006260">
    <property type="term" value="P:DNA replication"/>
    <property type="evidence" value="ECO:0007669"/>
    <property type="project" value="UniProtKB-KW"/>
</dbReference>
<dbReference type="GO" id="GO:0003911">
    <property type="term" value="F:DNA ligase (NAD+) activity"/>
    <property type="evidence" value="ECO:0007669"/>
    <property type="project" value="UniProtKB-UniRule"/>
</dbReference>
<keyword evidence="5 10" id="KW-0862">Zinc</keyword>
<keyword evidence="6 10" id="KW-0460">Magnesium</keyword>
<evidence type="ECO:0000256" key="10">
    <source>
        <dbReference type="HAMAP-Rule" id="MF_01588"/>
    </source>
</evidence>
<evidence type="ECO:0000256" key="5">
    <source>
        <dbReference type="ARBA" id="ARBA00022833"/>
    </source>
</evidence>
<feature type="binding site" evidence="10">
    <location>
        <begin position="83"/>
        <end position="84"/>
    </location>
    <ligand>
        <name>NAD(+)</name>
        <dbReference type="ChEBI" id="CHEBI:57540"/>
    </ligand>
</feature>
<evidence type="ECO:0000256" key="1">
    <source>
        <dbReference type="ARBA" id="ARBA00022598"/>
    </source>
</evidence>
<dbReference type="InterPro" id="IPR013840">
    <property type="entry name" value="DNAligase_N"/>
</dbReference>
<dbReference type="PROSITE" id="PS50172">
    <property type="entry name" value="BRCT"/>
    <property type="match status" value="1"/>
</dbReference>
<evidence type="ECO:0000313" key="13">
    <source>
        <dbReference type="Proteomes" id="UP000028533"/>
    </source>
</evidence>
<keyword evidence="8 10" id="KW-0234">DNA repair</keyword>
<dbReference type="InterPro" id="IPR013839">
    <property type="entry name" value="DNAligase_adenylation"/>
</dbReference>
<dbReference type="CDD" id="cd00114">
    <property type="entry name" value="LIGANc"/>
    <property type="match status" value="1"/>
</dbReference>
<evidence type="ECO:0000256" key="7">
    <source>
        <dbReference type="ARBA" id="ARBA00023027"/>
    </source>
</evidence>
<accession>A0A084EJR8</accession>
<dbReference type="Pfam" id="PF03120">
    <property type="entry name" value="OB_DNA_ligase"/>
    <property type="match status" value="1"/>
</dbReference>
<keyword evidence="3 10" id="KW-0479">Metal-binding</keyword>
<keyword evidence="1 10" id="KW-0436">Ligase</keyword>
<evidence type="ECO:0000259" key="11">
    <source>
        <dbReference type="PROSITE" id="PS50172"/>
    </source>
</evidence>
<dbReference type="EC" id="6.5.1.2" evidence="10"/>
<keyword evidence="2 10" id="KW-0235">DNA replication</keyword>
<dbReference type="Gene3D" id="1.10.287.610">
    <property type="entry name" value="Helix hairpin bin"/>
    <property type="match status" value="1"/>
</dbReference>
<dbReference type="SUPFAM" id="SSF56091">
    <property type="entry name" value="DNA ligase/mRNA capping enzyme, catalytic domain"/>
    <property type="match status" value="1"/>
</dbReference>
<dbReference type="SUPFAM" id="SSF47781">
    <property type="entry name" value="RuvA domain 2-like"/>
    <property type="match status" value="1"/>
</dbReference>
<feature type="binding site" evidence="10">
    <location>
        <position position="404"/>
    </location>
    <ligand>
        <name>Zn(2+)</name>
        <dbReference type="ChEBI" id="CHEBI:29105"/>
    </ligand>
</feature>
<dbReference type="AlphaFoldDB" id="A0A084EJR8"/>
<dbReference type="Pfam" id="PF12826">
    <property type="entry name" value="HHH_2"/>
    <property type="match status" value="1"/>
</dbReference>
<comment type="similarity">
    <text evidence="10">Belongs to the NAD-dependent DNA ligase family. LigA subfamily.</text>
</comment>
<dbReference type="GO" id="GO:0006281">
    <property type="term" value="P:DNA repair"/>
    <property type="evidence" value="ECO:0007669"/>
    <property type="project" value="UniProtKB-KW"/>
</dbReference>
<feature type="binding site" evidence="10">
    <location>
        <position position="422"/>
    </location>
    <ligand>
        <name>Zn(2+)</name>
        <dbReference type="ChEBI" id="CHEBI:29105"/>
    </ligand>
</feature>
<dbReference type="InterPro" id="IPR001357">
    <property type="entry name" value="BRCT_dom"/>
</dbReference>
<dbReference type="Pfam" id="PF01653">
    <property type="entry name" value="DNA_ligase_aden"/>
    <property type="match status" value="1"/>
</dbReference>
<feature type="binding site" evidence="10">
    <location>
        <begin position="34"/>
        <end position="38"/>
    </location>
    <ligand>
        <name>NAD(+)</name>
        <dbReference type="ChEBI" id="CHEBI:57540"/>
    </ligand>
</feature>
<dbReference type="PIRSF" id="PIRSF001604">
    <property type="entry name" value="LigA"/>
    <property type="match status" value="1"/>
</dbReference>
<evidence type="ECO:0000256" key="3">
    <source>
        <dbReference type="ARBA" id="ARBA00022723"/>
    </source>
</evidence>
<dbReference type="Gene3D" id="2.40.50.140">
    <property type="entry name" value="Nucleic acid-binding proteins"/>
    <property type="match status" value="1"/>
</dbReference>
<feature type="binding site" evidence="10">
    <location>
        <position position="427"/>
    </location>
    <ligand>
        <name>Zn(2+)</name>
        <dbReference type="ChEBI" id="CHEBI:29105"/>
    </ligand>
</feature>
<evidence type="ECO:0000256" key="2">
    <source>
        <dbReference type="ARBA" id="ARBA00022705"/>
    </source>
</evidence>
<dbReference type="InterPro" id="IPR004150">
    <property type="entry name" value="NAD_DNA_ligase_OB"/>
</dbReference>
<dbReference type="NCBIfam" id="TIGR00575">
    <property type="entry name" value="dnlj"/>
    <property type="match status" value="1"/>
</dbReference>
<sequence length="668" mass="75780">MSKEQILLRINQLKEQLNLWSKQYYVDDNPSVDDTEYDLALKELISLENLYPEFITSDSPSQKVGGTVSEKFLKITHKTPMLSLGNVFSFDEFLEFNTQVSKVSNNLNNEYVAELKIDGLSISLVYENGVLVSAATRGNGVIGEDVTTNVKTIKSIPLKISKKERVEVRGEIYLSKAEFEKINQKRLLNNEDLFINPRNAAAGTLRQLDSKIVASRNLDAFLYYYISDDSPNLNQYESILKLNQLGFKTNKETMLCKNLDQIKAYIDKYTNLKNDLDYQIDGIVFKINDKNLQNSLGFTSKIPKWAIAYKFPAEIKQTKLLDIFATVGRTGKITYNAKLDPVFLMGATISAATLNNAEYIKSKDLRINSIVKIKKAGDVIPEVIEAIKDENFYNLEVFQPILYCPNCHSLLEKNENEVDQFCINSSCSMKILRSLQHFSSREAMNIVSLGDRSLEILFNLKIIQNISDIYKLEEYKDQILTIENFGLKSYLNLIDSINMSKNNSLEKVLFGLGIRHIGSKTAKILARKYQNIDNLMKASYDELIQINSIGESLALSIIDWFKIEDNLKLINELKSFNINFNYLGAKINSESIIANKTFVITGTLTRPREEFKTLIENNAGKISGSISKQTDYLLAGNNVGSKLEKAKKLGVKIIDEQQFFDLLKSEKG</sequence>
<evidence type="ECO:0000256" key="9">
    <source>
        <dbReference type="ARBA" id="ARBA00034005"/>
    </source>
</evidence>
<feature type="binding site" evidence="10">
    <location>
        <position position="407"/>
    </location>
    <ligand>
        <name>Zn(2+)</name>
        <dbReference type="ChEBI" id="CHEBI:29105"/>
    </ligand>
</feature>
<comment type="caution">
    <text evidence="12">The sequence shown here is derived from an EMBL/GenBank/DDBJ whole genome shotgun (WGS) entry which is preliminary data.</text>
</comment>
<dbReference type="Gene3D" id="3.40.50.10190">
    <property type="entry name" value="BRCT domain"/>
    <property type="match status" value="1"/>
</dbReference>
<feature type="binding site" evidence="10">
    <location>
        <position position="171"/>
    </location>
    <ligand>
        <name>NAD(+)</name>
        <dbReference type="ChEBI" id="CHEBI:57540"/>
    </ligand>
</feature>
<dbReference type="FunFam" id="1.10.150.20:FF:000006">
    <property type="entry name" value="DNA ligase"/>
    <property type="match status" value="1"/>
</dbReference>
<organism evidence="12 13">
    <name type="scientific">Mycoplasma capricolum subsp. capricolum 14232</name>
    <dbReference type="NCBI Taxonomy" id="1188238"/>
    <lineage>
        <taxon>Bacteria</taxon>
        <taxon>Bacillati</taxon>
        <taxon>Mycoplasmatota</taxon>
        <taxon>Mollicutes</taxon>
        <taxon>Mycoplasmataceae</taxon>
        <taxon>Mycoplasma</taxon>
    </lineage>
</organism>